<proteinExistence type="predicted"/>
<dbReference type="SUPFAM" id="SSF53098">
    <property type="entry name" value="Ribonuclease H-like"/>
    <property type="match status" value="1"/>
</dbReference>
<dbReference type="Pfam" id="PF00075">
    <property type="entry name" value="RNase_H"/>
    <property type="match status" value="1"/>
</dbReference>
<dbReference type="InterPro" id="IPR002156">
    <property type="entry name" value="RNaseH_domain"/>
</dbReference>
<keyword evidence="3" id="KW-0548">Nucleotidyltransferase</keyword>
<dbReference type="InterPro" id="IPR012337">
    <property type="entry name" value="RNaseH-like_sf"/>
</dbReference>
<dbReference type="PANTHER" id="PTHR19446">
    <property type="entry name" value="REVERSE TRANSCRIPTASES"/>
    <property type="match status" value="1"/>
</dbReference>
<evidence type="ECO:0000259" key="2">
    <source>
        <dbReference type="PROSITE" id="PS50879"/>
    </source>
</evidence>
<dbReference type="Gene3D" id="3.30.420.10">
    <property type="entry name" value="Ribonuclease H-like superfamily/Ribonuclease H"/>
    <property type="match status" value="1"/>
</dbReference>
<feature type="domain" description="RNase H type-1" evidence="2">
    <location>
        <begin position="1305"/>
        <end position="1422"/>
    </location>
</feature>
<evidence type="ECO:0000313" key="4">
    <source>
        <dbReference type="Proteomes" id="UP000615446"/>
    </source>
</evidence>
<dbReference type="PROSITE" id="PS50879">
    <property type="entry name" value="RNASE_H_1"/>
    <property type="match status" value="1"/>
</dbReference>
<dbReference type="OrthoDB" id="445826at2759"/>
<evidence type="ECO:0000259" key="1">
    <source>
        <dbReference type="PROSITE" id="PS50878"/>
    </source>
</evidence>
<keyword evidence="3" id="KW-0695">RNA-directed DNA polymerase</keyword>
<dbReference type="SUPFAM" id="SSF56219">
    <property type="entry name" value="DNase I-like"/>
    <property type="match status" value="1"/>
</dbReference>
<dbReference type="Pfam" id="PF00078">
    <property type="entry name" value="RVT_1"/>
    <property type="match status" value="1"/>
</dbReference>
<dbReference type="InterPro" id="IPR036397">
    <property type="entry name" value="RNaseH_sf"/>
</dbReference>
<dbReference type="Gene3D" id="3.60.10.10">
    <property type="entry name" value="Endonuclease/exonuclease/phosphatase"/>
    <property type="match status" value="1"/>
</dbReference>
<protein>
    <submittedName>
        <fullName evidence="3">RNA-directed DNA polymerase from mobile element jockey-like</fullName>
    </submittedName>
</protein>
<dbReference type="Proteomes" id="UP000615446">
    <property type="component" value="Unassembled WGS sequence"/>
</dbReference>
<dbReference type="InterPro" id="IPR000477">
    <property type="entry name" value="RT_dom"/>
</dbReference>
<dbReference type="GO" id="GO:0003676">
    <property type="term" value="F:nucleic acid binding"/>
    <property type="evidence" value="ECO:0007669"/>
    <property type="project" value="InterPro"/>
</dbReference>
<dbReference type="InterPro" id="IPR036691">
    <property type="entry name" value="Endo/exonu/phosph_ase_sf"/>
</dbReference>
<gene>
    <name evidence="3" type="ORF">RCL2_001937200</name>
</gene>
<dbReference type="GO" id="GO:0004523">
    <property type="term" value="F:RNA-DNA hybrid ribonuclease activity"/>
    <property type="evidence" value="ECO:0007669"/>
    <property type="project" value="InterPro"/>
</dbReference>
<dbReference type="GO" id="GO:0003964">
    <property type="term" value="F:RNA-directed DNA polymerase activity"/>
    <property type="evidence" value="ECO:0007669"/>
    <property type="project" value="UniProtKB-KW"/>
</dbReference>
<evidence type="ECO:0000313" key="3">
    <source>
        <dbReference type="EMBL" id="GES92600.1"/>
    </source>
</evidence>
<sequence length="1693" mass="190521">MFSQNKIELLNDFFSLKHISFGGVVDTHIHPKQLHFLSKRLSNYTVFSSVLDTSQHVRSSGGVSLFIENSLASHVHNYTSLSSRLLSVDLYFKGNIKFRIFVVYIPPSSDQSLRDETIDLLISALSDAKRLGFHHAVCGDFNMHLDQFYPIFFNQPQIASKRIHRLFNFLLSNGYVDFTPVNFSSTSLGTFHRADIISRIDYVWSCPLLKHFLLTSVIFDVRDLSLSDHNPVITYYDSSFLSSSLKPARARQLQRRSRRIFSFDSVTPSQWEGFSAHVDNLCNISPVVFASWHVNRMCEYLHTNIIASANAILPARTVGNDHTPKIPKDLETLIQHYRFLNRVLHSVRLLHKYPHTFSSSHDRKWSGYLIRLNNIFNLYKSIFSSVPVLPSTLLSCRTDNFNSLYSTLSRASSLLRGLHLLKEKEFQDSSIKAHLASRDLNFDTDISSFISSALSHSRRRIILDRVFIDHPTTPQLLTDPKDISDAVVQHFQNAVPIKSSSPSHISALPDRWRSAYIPMDSVSPDIYSSLLSPPSLEEWLSTVSSMPNGKAPGPSMITYEMLKHLGPTANSQLLIRICKCFATADIPDLWRQAMLFYNRLSTVLATHNVLKGGNFAGLPGGTCRDPIIILESIIHDANHTNSPLGILSQDISKAFDSVNLTMLKFALERIRLPATAISLILSLFMNRSNRVFTAHGETSSYRVRIGIDQGEVISPLLWVIYIDPLLTVLKSEMLDPYVLRSPALSSADTVSIPDISINNLVFMDDSTLISSSKAGLEHMLSITEEFYSLNNTSANHQKYVLISNSLPLTTTSTILPVDFHLSLSSLNDISSISVTPLSITSSFRFLGVWFNIKGSRDFVKKQIASECNSFAATLRPAKLSAKQVIYLYNSVLIPKLEYRMQVTHLSASDCYAATRSVRSLIKHKANFSRSLPNPILYLSQALGLIDLSSHLTLCHVNNLFLMANSSTPFIQRLFIYRLMLIQFRFLIPISPLLVVDWSLWSNMNIFKCDYIACTIASMVSTPFRLQHAQFSSMLPDLTLPGHTPLYSCMSPQVFKACLKVLRKRHLFYLSQLITPSGSHLISWTAYRTAYIAQLEDKRGRSLPHKWYLDIKAHTTLPGSHDQLSDQYVRPPSVTSSSIVLLPGATTTQKNHHWLVTLDGNGAPLFGKQLSVQPKKDTCVIVHWISDCLSSPGDVVRLRPCSGCDAHVPFPSACKYSAIPPRCTFKISLLRSMILPTNCERIRQSTLEVISPHTWADLSITVIPYYRRLDLLPDFSSSSSIIADDLIVSPFIDNQSSFSSSVPLLSGSHYRYYTDSSLINLGTPEVSMAEAAAIYAALSITPADSTVTIYTDSQAAIDGLRLCASSSYSNSRLFYKTTNFELWASIERLAHTKSLAVFPVKVKGHDGNYWNEFADSLANSAHHSDTAPLLPVVAYTSSHPVRLVYDNVFKLFLDDLPLLEKLKVTHSDLYIDLLTCRSCRDRMEDLMHLILCSKRQSVMHQILQSYQNHLFSKLREAGEMANQDPTPLLRKLSSLSCWTISSSNWSSYALIRGCLPAMFIDLFVDLSIPRPSAMKVVAAIHNNFIRKLRTRIWNPRTYDKSKWEDAMNITLKLKTTPRPSNLPATSYVPFSSLPPPTHLVTSRDSEVDWFKDSMTQAFAGWDVNFYSGRVIRYFVSIVASTLVGIYQGGRSREI</sequence>
<dbReference type="EMBL" id="BLAL01000215">
    <property type="protein sequence ID" value="GES92600.1"/>
    <property type="molecule type" value="Genomic_DNA"/>
</dbReference>
<organism evidence="3 4">
    <name type="scientific">Rhizophagus clarus</name>
    <dbReference type="NCBI Taxonomy" id="94130"/>
    <lineage>
        <taxon>Eukaryota</taxon>
        <taxon>Fungi</taxon>
        <taxon>Fungi incertae sedis</taxon>
        <taxon>Mucoromycota</taxon>
        <taxon>Glomeromycotina</taxon>
        <taxon>Glomeromycetes</taxon>
        <taxon>Glomerales</taxon>
        <taxon>Glomeraceae</taxon>
        <taxon>Rhizophagus</taxon>
    </lineage>
</organism>
<name>A0A8H3QTX8_9GLOM</name>
<accession>A0A8H3QTX8</accession>
<feature type="domain" description="Reverse transcriptase" evidence="1">
    <location>
        <begin position="489"/>
        <end position="850"/>
    </location>
</feature>
<comment type="caution">
    <text evidence="3">The sequence shown here is derived from an EMBL/GenBank/DDBJ whole genome shotgun (WGS) entry which is preliminary data.</text>
</comment>
<dbReference type="PROSITE" id="PS50878">
    <property type="entry name" value="RT_POL"/>
    <property type="match status" value="1"/>
</dbReference>
<reference evidence="3" key="1">
    <citation type="submission" date="2019-10" db="EMBL/GenBank/DDBJ databases">
        <title>Conservation and host-specific expression of non-tandemly repeated heterogenous ribosome RNA gene in arbuscular mycorrhizal fungi.</title>
        <authorList>
            <person name="Maeda T."/>
            <person name="Kobayashi Y."/>
            <person name="Nakagawa T."/>
            <person name="Ezawa T."/>
            <person name="Yamaguchi K."/>
            <person name="Bino T."/>
            <person name="Nishimoto Y."/>
            <person name="Shigenobu S."/>
            <person name="Kawaguchi M."/>
        </authorList>
    </citation>
    <scope>NUCLEOTIDE SEQUENCE</scope>
    <source>
        <strain evidence="3">HR1</strain>
    </source>
</reference>
<keyword evidence="3" id="KW-0808">Transferase</keyword>